<gene>
    <name evidence="10" type="ORF">Vbra_18971</name>
</gene>
<dbReference type="SMART" id="SM00487">
    <property type="entry name" value="DEXDc"/>
    <property type="match status" value="1"/>
</dbReference>
<name>A0A0G4GXW0_VITBC</name>
<dbReference type="CDD" id="cd00268">
    <property type="entry name" value="DEADc"/>
    <property type="match status" value="1"/>
</dbReference>
<proteinExistence type="predicted"/>
<dbReference type="GO" id="GO:0016787">
    <property type="term" value="F:hydrolase activity"/>
    <property type="evidence" value="ECO:0007669"/>
    <property type="project" value="UniProtKB-KW"/>
</dbReference>
<dbReference type="Pfam" id="PF00270">
    <property type="entry name" value="DEAD"/>
    <property type="match status" value="1"/>
</dbReference>
<dbReference type="PROSITE" id="PS51195">
    <property type="entry name" value="Q_MOTIF"/>
    <property type="match status" value="1"/>
</dbReference>
<keyword evidence="4" id="KW-0067">ATP-binding</keyword>
<evidence type="ECO:0000256" key="5">
    <source>
        <dbReference type="PROSITE-ProRule" id="PRU00552"/>
    </source>
</evidence>
<accession>A0A0G4GXW0</accession>
<dbReference type="STRING" id="1169540.A0A0G4GXW0"/>
<evidence type="ECO:0000259" key="8">
    <source>
        <dbReference type="PROSITE" id="PS51194"/>
    </source>
</evidence>
<dbReference type="GO" id="GO:0003676">
    <property type="term" value="F:nucleic acid binding"/>
    <property type="evidence" value="ECO:0007669"/>
    <property type="project" value="InterPro"/>
</dbReference>
<dbReference type="InterPro" id="IPR011545">
    <property type="entry name" value="DEAD/DEAH_box_helicase_dom"/>
</dbReference>
<dbReference type="SMART" id="SM00490">
    <property type="entry name" value="HELICc"/>
    <property type="match status" value="1"/>
</dbReference>
<organism evidence="10 11">
    <name type="scientific">Vitrella brassicaformis (strain CCMP3155)</name>
    <dbReference type="NCBI Taxonomy" id="1169540"/>
    <lineage>
        <taxon>Eukaryota</taxon>
        <taxon>Sar</taxon>
        <taxon>Alveolata</taxon>
        <taxon>Colpodellida</taxon>
        <taxon>Vitrellaceae</taxon>
        <taxon>Vitrella</taxon>
    </lineage>
</organism>
<dbReference type="EMBL" id="CDMY01000869">
    <property type="protein sequence ID" value="CEM35831.1"/>
    <property type="molecule type" value="Genomic_DNA"/>
</dbReference>
<evidence type="ECO:0000256" key="3">
    <source>
        <dbReference type="ARBA" id="ARBA00022806"/>
    </source>
</evidence>
<protein>
    <recommendedName>
        <fullName evidence="12">RNA helicase</fullName>
    </recommendedName>
</protein>
<evidence type="ECO:0000313" key="11">
    <source>
        <dbReference type="Proteomes" id="UP000041254"/>
    </source>
</evidence>
<dbReference type="OrthoDB" id="10256233at2759"/>
<dbReference type="InParanoid" id="A0A0G4GXW0"/>
<evidence type="ECO:0000256" key="2">
    <source>
        <dbReference type="ARBA" id="ARBA00022801"/>
    </source>
</evidence>
<feature type="region of interest" description="Disordered" evidence="6">
    <location>
        <begin position="603"/>
        <end position="636"/>
    </location>
</feature>
<dbReference type="GO" id="GO:0003724">
    <property type="term" value="F:RNA helicase activity"/>
    <property type="evidence" value="ECO:0007669"/>
    <property type="project" value="InterPro"/>
</dbReference>
<evidence type="ECO:0000259" key="9">
    <source>
        <dbReference type="PROSITE" id="PS51195"/>
    </source>
</evidence>
<keyword evidence="2" id="KW-0378">Hydrolase</keyword>
<dbReference type="InterPro" id="IPR001650">
    <property type="entry name" value="Helicase_C-like"/>
</dbReference>
<dbReference type="InterPro" id="IPR014014">
    <property type="entry name" value="RNA_helicase_DEAD_Q_motif"/>
</dbReference>
<keyword evidence="3" id="KW-0347">Helicase</keyword>
<feature type="short sequence motif" description="Q motif" evidence="5">
    <location>
        <begin position="80"/>
        <end position="108"/>
    </location>
</feature>
<dbReference type="Pfam" id="PF00271">
    <property type="entry name" value="Helicase_C"/>
    <property type="match status" value="1"/>
</dbReference>
<evidence type="ECO:0000256" key="4">
    <source>
        <dbReference type="ARBA" id="ARBA00022840"/>
    </source>
</evidence>
<dbReference type="SUPFAM" id="SSF52540">
    <property type="entry name" value="P-loop containing nucleoside triphosphate hydrolases"/>
    <property type="match status" value="1"/>
</dbReference>
<dbReference type="GO" id="GO:0005524">
    <property type="term" value="F:ATP binding"/>
    <property type="evidence" value="ECO:0007669"/>
    <property type="project" value="UniProtKB-KW"/>
</dbReference>
<dbReference type="AlphaFoldDB" id="A0A0G4GXW0"/>
<dbReference type="PhylomeDB" id="A0A0G4GXW0"/>
<dbReference type="OMA" id="HDEAMLG"/>
<feature type="region of interest" description="Disordered" evidence="6">
    <location>
        <begin position="51"/>
        <end position="75"/>
    </location>
</feature>
<dbReference type="InterPro" id="IPR014001">
    <property type="entry name" value="Helicase_ATP-bd"/>
</dbReference>
<dbReference type="InterPro" id="IPR027417">
    <property type="entry name" value="P-loop_NTPase"/>
</dbReference>
<dbReference type="Gene3D" id="3.40.50.300">
    <property type="entry name" value="P-loop containing nucleotide triphosphate hydrolases"/>
    <property type="match status" value="2"/>
</dbReference>
<feature type="domain" description="Helicase C-terminal" evidence="8">
    <location>
        <begin position="318"/>
        <end position="469"/>
    </location>
</feature>
<evidence type="ECO:0000256" key="6">
    <source>
        <dbReference type="SAM" id="MobiDB-lite"/>
    </source>
</evidence>
<dbReference type="PROSITE" id="PS51192">
    <property type="entry name" value="HELICASE_ATP_BIND_1"/>
    <property type="match status" value="1"/>
</dbReference>
<evidence type="ECO:0008006" key="12">
    <source>
        <dbReference type="Google" id="ProtNLM"/>
    </source>
</evidence>
<reference evidence="10 11" key="1">
    <citation type="submission" date="2014-11" db="EMBL/GenBank/DDBJ databases">
        <authorList>
            <person name="Zhu J."/>
            <person name="Qi W."/>
            <person name="Song R."/>
        </authorList>
    </citation>
    <scope>NUCLEOTIDE SEQUENCE [LARGE SCALE GENOMIC DNA]</scope>
</reference>
<dbReference type="CDD" id="cd18787">
    <property type="entry name" value="SF2_C_DEAD"/>
    <property type="match status" value="1"/>
</dbReference>
<evidence type="ECO:0000313" key="10">
    <source>
        <dbReference type="EMBL" id="CEM35831.1"/>
    </source>
</evidence>
<dbReference type="InterPro" id="IPR044742">
    <property type="entry name" value="DEAD/DEAH_RhlB"/>
</dbReference>
<keyword evidence="1" id="KW-0547">Nucleotide-binding</keyword>
<feature type="compositionally biased region" description="Basic residues" evidence="6">
    <location>
        <begin position="626"/>
        <end position="636"/>
    </location>
</feature>
<feature type="domain" description="DEAD-box RNA helicase Q" evidence="9">
    <location>
        <begin position="80"/>
        <end position="108"/>
    </location>
</feature>
<feature type="compositionally biased region" description="Basic and acidic residues" evidence="6">
    <location>
        <begin position="51"/>
        <end position="61"/>
    </location>
</feature>
<sequence length="636" mass="71719">MTTRLCRRILPPRQRYDLAVLVRTTAPAVRLASTATHVANDPGNLHIRFAATEKDGSDGTRRGSSSGSGEKARSRISLQSTFHRYPFTREVQLALLKLGLATPTPVQELIIPKLMERKSLLVIGQTGSGKTLGYVLPMVNRLIDKDTERLGATPMKPQCLILVPTREMAAQILKTVRQFPVQSTACSAGLSYVKEVKALREGVDVVIGTPWRVLFHLDKGNMHLTHLDALIIDEADTLCDTFYEQEVLQIIRLLRKQGPHRNQRPKPQIVMVGATRTGAVSTFVRNHLGEELVPMMTPDAHLTVPALQQVFVPLQGKERTARLHEVLEEKMVKGAKTMVFCNTVKSCRFVDWTLQEKGYSVSSLHGELPFKMRRKSFYEFQSGKSNVLVCTNLASRGLDLSDVQHVVMYDFPHTLADYIHRVGRTARGGEAGRVTTLFTRRTIPLVKKIKEAARAGNPLDLRYATSNIRKILALERRHQAIKKLRNSKLKKGGRRRWNLPPSRNCVSPQTRIALKKLHFRLKAENHLAFLRRRKMLHKKELLPRMPKQHVETSDAQEFTKMIRADDGLLQLVPSRRSYARRNRDSASYDEDAIPMDVPTVIEQIGPGADDSVSREAGASLSQGARERKRAAKRSYF</sequence>
<dbReference type="PROSITE" id="PS51194">
    <property type="entry name" value="HELICASE_CTER"/>
    <property type="match status" value="1"/>
</dbReference>
<dbReference type="Proteomes" id="UP000041254">
    <property type="component" value="Unassembled WGS sequence"/>
</dbReference>
<keyword evidence="11" id="KW-1185">Reference proteome</keyword>
<dbReference type="VEuPathDB" id="CryptoDB:Vbra_18971"/>
<dbReference type="PANTHER" id="PTHR47960">
    <property type="entry name" value="DEAD-BOX ATP-DEPENDENT RNA HELICASE 50"/>
    <property type="match status" value="1"/>
</dbReference>
<evidence type="ECO:0000256" key="1">
    <source>
        <dbReference type="ARBA" id="ARBA00022741"/>
    </source>
</evidence>
<evidence type="ECO:0000259" key="7">
    <source>
        <dbReference type="PROSITE" id="PS51192"/>
    </source>
</evidence>
<feature type="domain" description="Helicase ATP-binding" evidence="7">
    <location>
        <begin position="111"/>
        <end position="294"/>
    </location>
</feature>